<evidence type="ECO:0000313" key="4">
    <source>
        <dbReference type="Proteomes" id="UP000246073"/>
    </source>
</evidence>
<reference evidence="2" key="2">
    <citation type="submission" date="2017-12" db="EMBL/GenBank/DDBJ databases">
        <authorList>
            <person name="Hurst M.R.H."/>
        </authorList>
    </citation>
    <scope>NUCLEOTIDE SEQUENCE [LARGE SCALE GENOMIC DNA]</scope>
    <source>
        <strain evidence="2">FI11154</strain>
    </source>
</reference>
<accession>A0A2P9HDX0</accession>
<dbReference type="Proteomes" id="UP000246073">
    <property type="component" value="Unassembled WGS sequence"/>
</dbReference>
<name>A0A2P9HDX0_9HYPH</name>
<evidence type="ECO:0000313" key="3">
    <source>
        <dbReference type="EMBL" id="SPL62698.1"/>
    </source>
</evidence>
<reference evidence="4" key="1">
    <citation type="submission" date="2017-12" db="EMBL/GenBank/DDBJ databases">
        <authorList>
            <person name="Diaz M."/>
        </authorList>
    </citation>
    <scope>NUCLEOTIDE SEQUENCE [LARGE SCALE GENOMIC DNA]</scope>
    <source>
        <strain evidence="4">FI11154</strain>
    </source>
</reference>
<feature type="region of interest" description="Disordered" evidence="1">
    <location>
        <begin position="1"/>
        <end position="28"/>
    </location>
</feature>
<dbReference type="EMBL" id="OOFM01000003">
    <property type="protein sequence ID" value="SPL62698.1"/>
    <property type="molecule type" value="Genomic_DNA"/>
</dbReference>
<protein>
    <submittedName>
        <fullName evidence="2">Uncharacterized protein</fullName>
    </submittedName>
</protein>
<dbReference type="EMBL" id="OOFM01000002">
    <property type="protein sequence ID" value="SPL62296.1"/>
    <property type="molecule type" value="Genomic_DNA"/>
</dbReference>
<organism evidence="2 4">
    <name type="scientific">Ochrobactrum soli</name>
    <dbReference type="NCBI Taxonomy" id="2448455"/>
    <lineage>
        <taxon>Bacteria</taxon>
        <taxon>Pseudomonadati</taxon>
        <taxon>Pseudomonadota</taxon>
        <taxon>Alphaproteobacteria</taxon>
        <taxon>Hyphomicrobiales</taxon>
        <taxon>Brucellaceae</taxon>
        <taxon>Brucella/Ochrobactrum group</taxon>
        <taxon>Ochrobactrum</taxon>
    </lineage>
</organism>
<evidence type="ECO:0000256" key="1">
    <source>
        <dbReference type="SAM" id="MobiDB-lite"/>
    </source>
</evidence>
<proteinExistence type="predicted"/>
<sequence length="42" mass="4177">MLAAIALTTDRSMNPGGPQTKGEASQAVAKGDLSGLFTAMAP</sequence>
<dbReference type="AlphaFoldDB" id="A0A2P9HDX0"/>
<gene>
    <name evidence="3" type="ORF">OHAE_5305</name>
    <name evidence="2" type="ORF">OHAE_5364</name>
</gene>
<evidence type="ECO:0000313" key="2">
    <source>
        <dbReference type="EMBL" id="SPL62296.1"/>
    </source>
</evidence>